<dbReference type="Gene3D" id="3.40.720.10">
    <property type="entry name" value="Alkaline Phosphatase, subunit A"/>
    <property type="match status" value="1"/>
</dbReference>
<dbReference type="InterPro" id="IPR001952">
    <property type="entry name" value="Alkaline_phosphatase"/>
</dbReference>
<feature type="compositionally biased region" description="Acidic residues" evidence="3">
    <location>
        <begin position="202"/>
        <end position="214"/>
    </location>
</feature>
<dbReference type="Proteomes" id="UP001165283">
    <property type="component" value="Unassembled WGS sequence"/>
</dbReference>
<dbReference type="SMART" id="SM00098">
    <property type="entry name" value="alkPPc"/>
    <property type="match status" value="1"/>
</dbReference>
<evidence type="ECO:0000313" key="6">
    <source>
        <dbReference type="Proteomes" id="UP001165283"/>
    </source>
</evidence>
<dbReference type="SUPFAM" id="SSF53649">
    <property type="entry name" value="Alkaline phosphatase-like"/>
    <property type="match status" value="1"/>
</dbReference>
<evidence type="ECO:0000256" key="3">
    <source>
        <dbReference type="SAM" id="MobiDB-lite"/>
    </source>
</evidence>
<dbReference type="EMBL" id="JAGSOV010000082">
    <property type="protein sequence ID" value="MCO1660350.1"/>
    <property type="molecule type" value="Genomic_DNA"/>
</dbReference>
<comment type="caution">
    <text evidence="5">The sequence shown here is derived from an EMBL/GenBank/DDBJ whole genome shotgun (WGS) entry which is preliminary data.</text>
</comment>
<accession>A0ABT1ABN8</accession>
<feature type="compositionally biased region" description="Acidic residues" evidence="3">
    <location>
        <begin position="350"/>
        <end position="365"/>
    </location>
</feature>
<evidence type="ECO:0000256" key="4">
    <source>
        <dbReference type="SAM" id="SignalP"/>
    </source>
</evidence>
<dbReference type="Pfam" id="PF00245">
    <property type="entry name" value="Alk_phosphatase"/>
    <property type="match status" value="1"/>
</dbReference>
<organism evidence="5 6">
    <name type="scientific">Pseudonocardia humida</name>
    <dbReference type="NCBI Taxonomy" id="2800819"/>
    <lineage>
        <taxon>Bacteria</taxon>
        <taxon>Bacillati</taxon>
        <taxon>Actinomycetota</taxon>
        <taxon>Actinomycetes</taxon>
        <taxon>Pseudonocardiales</taxon>
        <taxon>Pseudonocardiaceae</taxon>
        <taxon>Pseudonocardia</taxon>
    </lineage>
</organism>
<comment type="similarity">
    <text evidence="2">Belongs to the alkaline phosphatase family.</text>
</comment>
<keyword evidence="4" id="KW-0732">Signal</keyword>
<dbReference type="PANTHER" id="PTHR11596:SF5">
    <property type="entry name" value="ALKALINE PHOSPHATASE"/>
    <property type="match status" value="1"/>
</dbReference>
<sequence length="423" mass="43140">MPSRLPVRLLTAAVGVTSAAAVVVAVTATAGRPAPAAVATGPARSVIFITGDGMGEAHRAAGRLHLVGPEGQLQMDQLPHSGSLTTDPRDPGSVITDSAAGASAWATGQKTYNGAISVDVEGNALPTIGQQAKAAGKATGLVTTAQVTDATPAAFFASTTDRALQDQIARQYLEVSEPDVILGGGEDWWLPAGSPGAYPDNPPEDPDEASQGEEGDLVAAAQAAGYAYVSTAEELDAASGPKLLGLFANQEQFQQEPEGQGDVYSPVVGLATMTEKALDTLDAAPDGFFLLVEEEAVDEFAHANNGEKMLLAMRELDAAVAVARAYVAEHPDTLLVVTGDHETGGLAVEDGTDTEDESGDGDSAEDGPFPAAGSGLPFTMDWTTGQHTGGAVPVTADGPGAERFSGQHPNTHVHEVLSTALGL</sequence>
<keyword evidence="6" id="KW-1185">Reference proteome</keyword>
<dbReference type="CDD" id="cd16012">
    <property type="entry name" value="ALP"/>
    <property type="match status" value="1"/>
</dbReference>
<dbReference type="PRINTS" id="PR00113">
    <property type="entry name" value="ALKPHPHTASE"/>
</dbReference>
<dbReference type="InterPro" id="IPR017850">
    <property type="entry name" value="Alkaline_phosphatase_core_sf"/>
</dbReference>
<feature type="chain" id="PRO_5046349247" evidence="4">
    <location>
        <begin position="22"/>
        <end position="423"/>
    </location>
</feature>
<gene>
    <name evidence="5" type="ORF">KDL28_35350</name>
</gene>
<dbReference type="PANTHER" id="PTHR11596">
    <property type="entry name" value="ALKALINE PHOSPHATASE"/>
    <property type="match status" value="1"/>
</dbReference>
<evidence type="ECO:0000256" key="2">
    <source>
        <dbReference type="RuleBase" id="RU003946"/>
    </source>
</evidence>
<proteinExistence type="inferred from homology"/>
<feature type="signal peptide" evidence="4">
    <location>
        <begin position="1"/>
        <end position="21"/>
    </location>
</feature>
<protein>
    <submittedName>
        <fullName evidence="5">Alkaline phosphatase</fullName>
    </submittedName>
</protein>
<feature type="region of interest" description="Disordered" evidence="3">
    <location>
        <begin position="342"/>
        <end position="410"/>
    </location>
</feature>
<reference evidence="5" key="1">
    <citation type="submission" date="2021-04" db="EMBL/GenBank/DDBJ databases">
        <title>Pseudonocardia sp. nov., isolated from sandy soil of mangrove forest.</title>
        <authorList>
            <person name="Zan Z."/>
            <person name="Huang R."/>
            <person name="Liu W."/>
        </authorList>
    </citation>
    <scope>NUCLEOTIDE SEQUENCE</scope>
    <source>
        <strain evidence="5">S2-4</strain>
    </source>
</reference>
<evidence type="ECO:0000313" key="5">
    <source>
        <dbReference type="EMBL" id="MCO1660350.1"/>
    </source>
</evidence>
<dbReference type="RefSeq" id="WP_252445805.1">
    <property type="nucleotide sequence ID" value="NZ_JAGSOV010000082.1"/>
</dbReference>
<keyword evidence="1" id="KW-0597">Phosphoprotein</keyword>
<feature type="region of interest" description="Disordered" evidence="3">
    <location>
        <begin position="192"/>
        <end position="214"/>
    </location>
</feature>
<name>A0ABT1ABN8_9PSEU</name>
<evidence type="ECO:0000256" key="1">
    <source>
        <dbReference type="ARBA" id="ARBA00022553"/>
    </source>
</evidence>